<reference evidence="7" key="1">
    <citation type="submission" date="2025-08" db="UniProtKB">
        <authorList>
            <consortium name="RefSeq"/>
        </authorList>
    </citation>
    <scope>IDENTIFICATION</scope>
    <source>
        <tissue evidence="7">Thorax and Abdomen</tissue>
    </source>
</reference>
<dbReference type="SUPFAM" id="SSF53756">
    <property type="entry name" value="UDP-Glycosyltransferase/glycogen phosphorylase"/>
    <property type="match status" value="1"/>
</dbReference>
<keyword evidence="3 4" id="KW-0808">Transferase</keyword>
<evidence type="ECO:0000256" key="5">
    <source>
        <dbReference type="RuleBase" id="RU362059"/>
    </source>
</evidence>
<evidence type="ECO:0000256" key="3">
    <source>
        <dbReference type="ARBA" id="ARBA00022679"/>
    </source>
</evidence>
<keyword evidence="5" id="KW-0812">Transmembrane</keyword>
<evidence type="ECO:0000313" key="6">
    <source>
        <dbReference type="Proteomes" id="UP000829291"/>
    </source>
</evidence>
<gene>
    <name evidence="7" type="primary">LOC107218030</name>
</gene>
<dbReference type="InterPro" id="IPR050271">
    <property type="entry name" value="UDP-glycosyltransferase"/>
</dbReference>
<dbReference type="RefSeq" id="XP_015511257.2">
    <property type="nucleotide sequence ID" value="XM_015655771.2"/>
</dbReference>
<keyword evidence="2 4" id="KW-0328">Glycosyltransferase</keyword>
<dbReference type="InterPro" id="IPR035595">
    <property type="entry name" value="UDP_glycos_trans_CS"/>
</dbReference>
<sequence>MRPLSCILLFAVTSVVLLSDAYRILGIFPFNGMSHFVMFERLMKGLAEHGHQVDVVSHFPLKKPFPNYTDVVSLAGTKPNLVNNMKVQISKSDEKLPSAAVFFASVFGIELCKLMEHPEFQKLIKNPPTNPPYDLLITEIFGANCYLAIGQHLKVPVVGVVAAAMLPWANEIVANPDNTAYIPNSFSDFDEKMNFWQRTQNTLSNIWSKWQFNRISEGQNEVIKKYIGPHAPTVREAEKNVSLILTNSHYSLNGVRPFTTAVVEVGGVHIDEKEATFTNDLLQKFLDDSSDGFVYVSFGSMVKIESLPKEILANMYASFAKLAPVRVLMKIANPEELPPGLSSNVLTLSWIPQLAVLQHKNTRAFVTHGGLMGTQEAIYYGVPMIGIPLYGDQIQNIRVYAKMGIAVHINNEEITEENLDAAFRAVLNDPSYVNAVKRMSERFRDRPMSPLDTAIFWVEHVVRHGGRNLRSPAMDLTWWQIELIDVYSFLLSSIILALYIIVAMVKKVKSLFYPGDAKCEVTSHDKKVK</sequence>
<evidence type="ECO:0000256" key="2">
    <source>
        <dbReference type="ARBA" id="ARBA00022676"/>
    </source>
</evidence>
<dbReference type="GeneID" id="107218030"/>
<keyword evidence="5" id="KW-0732">Signal</keyword>
<dbReference type="AlphaFoldDB" id="A0A6J0BAR0"/>
<feature type="chain" id="PRO_5045007019" description="UDP-glucuronosyltransferase" evidence="5">
    <location>
        <begin position="22"/>
        <end position="529"/>
    </location>
</feature>
<dbReference type="InParanoid" id="A0A6J0BAR0"/>
<dbReference type="PROSITE" id="PS00375">
    <property type="entry name" value="UDPGT"/>
    <property type="match status" value="1"/>
</dbReference>
<evidence type="ECO:0000256" key="1">
    <source>
        <dbReference type="ARBA" id="ARBA00009995"/>
    </source>
</evidence>
<organism evidence="7">
    <name type="scientific">Neodiprion lecontei</name>
    <name type="common">Redheaded pine sawfly</name>
    <dbReference type="NCBI Taxonomy" id="441921"/>
    <lineage>
        <taxon>Eukaryota</taxon>
        <taxon>Metazoa</taxon>
        <taxon>Ecdysozoa</taxon>
        <taxon>Arthropoda</taxon>
        <taxon>Hexapoda</taxon>
        <taxon>Insecta</taxon>
        <taxon>Pterygota</taxon>
        <taxon>Neoptera</taxon>
        <taxon>Endopterygota</taxon>
        <taxon>Hymenoptera</taxon>
        <taxon>Tenthredinoidea</taxon>
        <taxon>Diprionidae</taxon>
        <taxon>Diprioninae</taxon>
        <taxon>Neodiprion</taxon>
    </lineage>
</organism>
<keyword evidence="5" id="KW-0472">Membrane</keyword>
<dbReference type="GO" id="GO:0015020">
    <property type="term" value="F:glucuronosyltransferase activity"/>
    <property type="evidence" value="ECO:0007669"/>
    <property type="project" value="UniProtKB-EC"/>
</dbReference>
<evidence type="ECO:0000313" key="7">
    <source>
        <dbReference type="RefSeq" id="XP_015511257.2"/>
    </source>
</evidence>
<dbReference type="GO" id="GO:0016020">
    <property type="term" value="C:membrane"/>
    <property type="evidence" value="ECO:0007669"/>
    <property type="project" value="UniProtKB-SubCell"/>
</dbReference>
<dbReference type="Gene3D" id="3.40.50.2000">
    <property type="entry name" value="Glycogen Phosphorylase B"/>
    <property type="match status" value="2"/>
</dbReference>
<comment type="subcellular location">
    <subcellularLocation>
        <location evidence="5">Membrane</location>
        <topology evidence="5">Single-pass membrane protein</topology>
    </subcellularLocation>
</comment>
<keyword evidence="5" id="KW-1133">Transmembrane helix</keyword>
<dbReference type="OrthoDB" id="5835829at2759"/>
<dbReference type="PANTHER" id="PTHR48043">
    <property type="entry name" value="EG:EG0003.4 PROTEIN-RELATED"/>
    <property type="match status" value="1"/>
</dbReference>
<dbReference type="InterPro" id="IPR002213">
    <property type="entry name" value="UDP_glucos_trans"/>
</dbReference>
<feature type="signal peptide" evidence="5">
    <location>
        <begin position="1"/>
        <end position="21"/>
    </location>
</feature>
<keyword evidence="6" id="KW-1185">Reference proteome</keyword>
<evidence type="ECO:0000256" key="4">
    <source>
        <dbReference type="RuleBase" id="RU003718"/>
    </source>
</evidence>
<comment type="catalytic activity">
    <reaction evidence="5">
        <text>glucuronate acceptor + UDP-alpha-D-glucuronate = acceptor beta-D-glucuronoside + UDP + H(+)</text>
        <dbReference type="Rhea" id="RHEA:21032"/>
        <dbReference type="ChEBI" id="CHEBI:15378"/>
        <dbReference type="ChEBI" id="CHEBI:58052"/>
        <dbReference type="ChEBI" id="CHEBI:58223"/>
        <dbReference type="ChEBI" id="CHEBI:132367"/>
        <dbReference type="ChEBI" id="CHEBI:132368"/>
        <dbReference type="EC" id="2.4.1.17"/>
    </reaction>
</comment>
<dbReference type="EC" id="2.4.1.17" evidence="5"/>
<dbReference type="Pfam" id="PF00201">
    <property type="entry name" value="UDPGT"/>
    <property type="match status" value="1"/>
</dbReference>
<feature type="transmembrane region" description="Helical" evidence="5">
    <location>
        <begin position="486"/>
        <end position="505"/>
    </location>
</feature>
<accession>A0A6J0BAR0</accession>
<dbReference type="KEGG" id="nlo:107218030"/>
<dbReference type="Proteomes" id="UP000829291">
    <property type="component" value="Chromosome 2"/>
</dbReference>
<protein>
    <recommendedName>
        <fullName evidence="5">UDP-glucuronosyltransferase</fullName>
        <ecNumber evidence="5">2.4.1.17</ecNumber>
    </recommendedName>
</protein>
<name>A0A6J0BAR0_NEOLC</name>
<proteinExistence type="inferred from homology"/>
<dbReference type="PANTHER" id="PTHR48043:SF145">
    <property type="entry name" value="FI06409P-RELATED"/>
    <property type="match status" value="1"/>
</dbReference>
<comment type="similarity">
    <text evidence="1 4">Belongs to the UDP-glycosyltransferase family.</text>
</comment>
<dbReference type="CDD" id="cd03784">
    <property type="entry name" value="GT1_Gtf-like"/>
    <property type="match status" value="1"/>
</dbReference>